<accession>A0ABY4QN78</accession>
<sequence>MTVTRSVADALSEHVAFEVECIDRMFCNVYVPGLQYAPGLVACAHRQLGLPIASTAPLARIAEAFDKAVHRGKQLIDKPGRTRRYHVPPAAARTIAALLTLRDRNTASRLRFRRILRHPASPTNCRKLTLKRLAKLVSV</sequence>
<gene>
    <name evidence="1" type="ORF">M5I08_00315</name>
</gene>
<evidence type="ECO:0000313" key="1">
    <source>
        <dbReference type="EMBL" id="UQX11080.1"/>
    </source>
</evidence>
<proteinExistence type="predicted"/>
<keyword evidence="2" id="KW-1185">Reference proteome</keyword>
<reference evidence="1" key="1">
    <citation type="submission" date="2022-05" db="EMBL/GenBank/DDBJ databases">
        <title>A methanotrophic Mycobacterium dominates a cave microbial ecosystem.</title>
        <authorList>
            <person name="Van Spanning R.J.M."/>
            <person name="Guan Q."/>
            <person name="Melkonian C."/>
            <person name="Gallant J."/>
            <person name="Polerecky L."/>
            <person name="Flot J.-F."/>
            <person name="Brandt B.W."/>
            <person name="Braster M."/>
            <person name="Iturbe Espinoza P."/>
            <person name="Aerts J."/>
            <person name="Meima-Franke M."/>
            <person name="Piersma S.R."/>
            <person name="Bunduc C."/>
            <person name="Ummels R."/>
            <person name="Pain A."/>
            <person name="Fleming E.J."/>
            <person name="van der Wel N."/>
            <person name="Gherman V.D."/>
            <person name="Sarbu S.M."/>
            <person name="Bodelier P.L.E."/>
            <person name="Bitter W."/>
        </authorList>
    </citation>
    <scope>NUCLEOTIDE SEQUENCE</scope>
    <source>
        <strain evidence="1">Sulfur Cave</strain>
    </source>
</reference>
<dbReference type="Proteomes" id="UP001056610">
    <property type="component" value="Chromosome"/>
</dbReference>
<name>A0ABY4QN78_9MYCO</name>
<organism evidence="1 2">
    <name type="scientific">Candidatus Mycobacterium methanotrophicum</name>
    <dbReference type="NCBI Taxonomy" id="2943498"/>
    <lineage>
        <taxon>Bacteria</taxon>
        <taxon>Bacillati</taxon>
        <taxon>Actinomycetota</taxon>
        <taxon>Actinomycetes</taxon>
        <taxon>Mycobacteriales</taxon>
        <taxon>Mycobacteriaceae</taxon>
        <taxon>Mycobacterium</taxon>
    </lineage>
</organism>
<dbReference type="EMBL" id="CP097320">
    <property type="protein sequence ID" value="UQX11080.1"/>
    <property type="molecule type" value="Genomic_DNA"/>
</dbReference>
<protein>
    <submittedName>
        <fullName evidence="1">Uncharacterized protein</fullName>
    </submittedName>
</protein>
<evidence type="ECO:0000313" key="2">
    <source>
        <dbReference type="Proteomes" id="UP001056610"/>
    </source>
</evidence>
<dbReference type="RefSeq" id="WP_249763012.1">
    <property type="nucleotide sequence ID" value="NZ_CAJUXY010000008.1"/>
</dbReference>